<dbReference type="GeneID" id="34588019"/>
<dbReference type="InterPro" id="IPR035213">
    <property type="entry name" value="DUF5321"/>
</dbReference>
<proteinExistence type="predicted"/>
<keyword evidence="2" id="KW-0472">Membrane</keyword>
<evidence type="ECO:0000313" key="4">
    <source>
        <dbReference type="Proteomes" id="UP000185904"/>
    </source>
</evidence>
<reference evidence="3 4" key="1">
    <citation type="submission" date="2016-03" db="EMBL/GenBank/DDBJ databases">
        <title>The draft genome sequence of Fonsecaea nubica causative agent of cutaneous subcutaneous infection in human host.</title>
        <authorList>
            <person name="Costa F."/>
            <person name="Sybren D.H."/>
            <person name="Raittz R.T."/>
            <person name="Weiss V.A."/>
            <person name="Leao A.C."/>
            <person name="Gomes R."/>
            <person name="De Souza E.M."/>
            <person name="Pedrosa F.O."/>
            <person name="Steffens M.B."/>
            <person name="Bombassaro A."/>
            <person name="Tadra-Sfeir M.Z."/>
            <person name="Moreno L.F."/>
            <person name="Najafzadeh M.J."/>
            <person name="Felipe M.S."/>
            <person name="Teixeira M."/>
            <person name="Sun J."/>
            <person name="Xi L."/>
            <person name="Castro M.A."/>
            <person name="Vicente V.A."/>
        </authorList>
    </citation>
    <scope>NUCLEOTIDE SEQUENCE [LARGE SCALE GENOMIC DNA]</scope>
    <source>
        <strain evidence="3 4">CBS 269.64</strain>
    </source>
</reference>
<evidence type="ECO:0000313" key="3">
    <source>
        <dbReference type="EMBL" id="OAL36187.1"/>
    </source>
</evidence>
<keyword evidence="2" id="KW-1133">Transmembrane helix</keyword>
<name>A0A178D3C0_9EURO</name>
<feature type="region of interest" description="Disordered" evidence="1">
    <location>
        <begin position="187"/>
        <end position="238"/>
    </location>
</feature>
<feature type="compositionally biased region" description="Basic and acidic residues" evidence="1">
    <location>
        <begin position="80"/>
        <end position="96"/>
    </location>
</feature>
<keyword evidence="2" id="KW-0812">Transmembrane</keyword>
<organism evidence="3 4">
    <name type="scientific">Fonsecaea nubica</name>
    <dbReference type="NCBI Taxonomy" id="856822"/>
    <lineage>
        <taxon>Eukaryota</taxon>
        <taxon>Fungi</taxon>
        <taxon>Dikarya</taxon>
        <taxon>Ascomycota</taxon>
        <taxon>Pezizomycotina</taxon>
        <taxon>Eurotiomycetes</taxon>
        <taxon>Chaetothyriomycetidae</taxon>
        <taxon>Chaetothyriales</taxon>
        <taxon>Herpotrichiellaceae</taxon>
        <taxon>Fonsecaea</taxon>
    </lineage>
</organism>
<evidence type="ECO:0000256" key="2">
    <source>
        <dbReference type="SAM" id="Phobius"/>
    </source>
</evidence>
<gene>
    <name evidence="3" type="ORF">AYO20_04601</name>
</gene>
<evidence type="ECO:0000256" key="1">
    <source>
        <dbReference type="SAM" id="MobiDB-lite"/>
    </source>
</evidence>
<dbReference type="EMBL" id="LVCJ01000024">
    <property type="protein sequence ID" value="OAL36187.1"/>
    <property type="molecule type" value="Genomic_DNA"/>
</dbReference>
<accession>A0A178D3C0</accession>
<protein>
    <submittedName>
        <fullName evidence="3">Uncharacterized protein</fullName>
    </submittedName>
</protein>
<dbReference type="Pfam" id="PF17254">
    <property type="entry name" value="DUF5321"/>
    <property type="match status" value="1"/>
</dbReference>
<dbReference type="AlphaFoldDB" id="A0A178D3C0"/>
<comment type="caution">
    <text evidence="3">The sequence shown here is derived from an EMBL/GenBank/DDBJ whole genome shotgun (WGS) entry which is preliminary data.</text>
</comment>
<sequence length="238" mass="26673">MSGVGGWKRVVASFGHKINKGLSPPLRPGVKTGEASALTNLAQPNLSIVHTAHSLNINELHKVPPVLQRSSASSAQNKPTEPKAFRDRSLSHEQSAHKKPSNPATYFIWIYILIGSQAIRIIGVKNEFMAFSRRADVKIEKLREVVKRLQNGEEVDVEKILGTGDDKQEREWEEVLEELQREDRVWQSNKEKSREVKERLAKEEQDANPVNDVQERALAADPLSPSSNNAVPRSPGFY</sequence>
<keyword evidence="4" id="KW-1185">Reference proteome</keyword>
<dbReference type="RefSeq" id="XP_022501199.1">
    <property type="nucleotide sequence ID" value="XM_022642897.1"/>
</dbReference>
<feature type="region of interest" description="Disordered" evidence="1">
    <location>
        <begin position="67"/>
        <end position="100"/>
    </location>
</feature>
<dbReference type="Proteomes" id="UP000185904">
    <property type="component" value="Unassembled WGS sequence"/>
</dbReference>
<feature type="compositionally biased region" description="Polar residues" evidence="1">
    <location>
        <begin position="68"/>
        <end position="79"/>
    </location>
</feature>
<dbReference type="OrthoDB" id="2253354at2759"/>
<feature type="compositionally biased region" description="Basic and acidic residues" evidence="1">
    <location>
        <begin position="187"/>
        <end position="205"/>
    </location>
</feature>
<feature type="transmembrane region" description="Helical" evidence="2">
    <location>
        <begin position="106"/>
        <end position="124"/>
    </location>
</feature>